<evidence type="ECO:0000313" key="3">
    <source>
        <dbReference type="Proteomes" id="UP001377160"/>
    </source>
</evidence>
<feature type="transmembrane region" description="Helical" evidence="1">
    <location>
        <begin position="33"/>
        <end position="51"/>
    </location>
</feature>
<evidence type="ECO:0000256" key="1">
    <source>
        <dbReference type="SAM" id="Phobius"/>
    </source>
</evidence>
<name>A0ABU9FZ35_9VIBR</name>
<dbReference type="InterPro" id="IPR021794">
    <property type="entry name" value="DUF3360"/>
</dbReference>
<gene>
    <name evidence="2" type="ORF">V8Z71_24835</name>
</gene>
<keyword evidence="3" id="KW-1185">Reference proteome</keyword>
<comment type="caution">
    <text evidence="2">The sequence shown here is derived from an EMBL/GenBank/DDBJ whole genome shotgun (WGS) entry which is preliminary data.</text>
</comment>
<protein>
    <submittedName>
        <fullName evidence="2">DUF3360 family protein</fullName>
    </submittedName>
</protein>
<dbReference type="EMBL" id="JBANDX010000354">
    <property type="protein sequence ID" value="MEL0611469.1"/>
    <property type="molecule type" value="Genomic_DNA"/>
</dbReference>
<reference evidence="2 3" key="1">
    <citation type="submission" date="2024-02" db="EMBL/GenBank/DDBJ databases">
        <title>Bacteria isolated from the canopy kelp, Nereocystis luetkeana.</title>
        <authorList>
            <person name="Pfister C.A."/>
            <person name="Younker I.T."/>
            <person name="Light S.H."/>
        </authorList>
    </citation>
    <scope>NUCLEOTIDE SEQUENCE [LARGE SCALE GENOMIC DNA]</scope>
    <source>
        <strain evidence="2 3">TI.1.15</strain>
    </source>
</reference>
<feature type="non-terminal residue" evidence="2">
    <location>
        <position position="69"/>
    </location>
</feature>
<dbReference type="Proteomes" id="UP001377160">
    <property type="component" value="Unassembled WGS sequence"/>
</dbReference>
<keyword evidence="1" id="KW-0472">Membrane</keyword>
<organism evidence="2 3">
    <name type="scientific">Vibrio echinoideorum</name>
    <dbReference type="NCBI Taxonomy" id="2100116"/>
    <lineage>
        <taxon>Bacteria</taxon>
        <taxon>Pseudomonadati</taxon>
        <taxon>Pseudomonadota</taxon>
        <taxon>Gammaproteobacteria</taxon>
        <taxon>Vibrionales</taxon>
        <taxon>Vibrionaceae</taxon>
        <taxon>Vibrio</taxon>
    </lineage>
</organism>
<keyword evidence="1" id="KW-1133">Transmembrane helix</keyword>
<dbReference type="Pfam" id="PF11840">
    <property type="entry name" value="DUF3360"/>
    <property type="match status" value="1"/>
</dbReference>
<feature type="non-terminal residue" evidence="2">
    <location>
        <position position="1"/>
    </location>
</feature>
<evidence type="ECO:0000313" key="2">
    <source>
        <dbReference type="EMBL" id="MEL0611469.1"/>
    </source>
</evidence>
<sequence length="69" mass="7210">LIFLGLTGTMSQINSIQAWAVGLQSSTGEAGSIGYVGLIVLAITIAIYALLAKLNKRWLAIPVCSFTGL</sequence>
<keyword evidence="1" id="KW-0812">Transmembrane</keyword>
<proteinExistence type="predicted"/>
<accession>A0ABU9FZ35</accession>
<dbReference type="RefSeq" id="WP_341636279.1">
    <property type="nucleotide sequence ID" value="NZ_JBANDX010000354.1"/>
</dbReference>